<sequence>MGFKSWLPHNTFLFGTSLLVFALTFIEVVDFVELPFENALGVASVGGLFSSLVKLESTAGYFGLFALMLLESASLPIPSEVILPLAGYLVSLGKMGFAQALLVSSLGGLVGAYIDYYLAKLVGRPVLVSILKKIKVKEESLVKAETWFNRGGVWAVLLARFVPIMRSLISFPAGLLKMNRVIFGLVTFIGSVIWCLLLIYVGYQAGALWQTSARQTEALLNILTVYALLVLSAFYIVYYLVSKSPKSAFANKA</sequence>
<keyword evidence="4 6" id="KW-1133">Transmembrane helix</keyword>
<evidence type="ECO:0000256" key="4">
    <source>
        <dbReference type="ARBA" id="ARBA00022989"/>
    </source>
</evidence>
<evidence type="ECO:0000259" key="7">
    <source>
        <dbReference type="Pfam" id="PF09335"/>
    </source>
</evidence>
<dbReference type="InterPro" id="IPR051311">
    <property type="entry name" value="DedA_domain"/>
</dbReference>
<reference evidence="8 9" key="1">
    <citation type="submission" date="2017-04" db="EMBL/GenBank/DDBJ databases">
        <title>Novel microbial lineages endemic to geothermal iron-oxide mats fill important gaps in the evolutionary history of Archaea.</title>
        <authorList>
            <person name="Jay Z.J."/>
            <person name="Beam J.P."/>
            <person name="Dlakic M."/>
            <person name="Rusch D.B."/>
            <person name="Kozubal M.A."/>
            <person name="Inskeep W.P."/>
        </authorList>
    </citation>
    <scope>NUCLEOTIDE SEQUENCE [LARGE SCALE GENOMIC DNA]</scope>
    <source>
        <strain evidence="8">ECH_B_SAG-E12</strain>
    </source>
</reference>
<dbReference type="AlphaFoldDB" id="A0A2R6BYF6"/>
<feature type="transmembrane region" description="Helical" evidence="6">
    <location>
        <begin position="181"/>
        <end position="203"/>
    </location>
</feature>
<evidence type="ECO:0000313" key="9">
    <source>
        <dbReference type="Proteomes" id="UP000240925"/>
    </source>
</evidence>
<dbReference type="EMBL" id="NEXL01000005">
    <property type="protein sequence ID" value="PSO03672.1"/>
    <property type="molecule type" value="Genomic_DNA"/>
</dbReference>
<evidence type="ECO:0000256" key="6">
    <source>
        <dbReference type="SAM" id="Phobius"/>
    </source>
</evidence>
<feature type="transmembrane region" description="Helical" evidence="6">
    <location>
        <begin position="39"/>
        <end position="55"/>
    </location>
</feature>
<feature type="transmembrane region" description="Helical" evidence="6">
    <location>
        <begin position="61"/>
        <end position="90"/>
    </location>
</feature>
<name>A0A2R6BYF6_9ARCH</name>
<keyword evidence="3 6" id="KW-0812">Transmembrane</keyword>
<dbReference type="Proteomes" id="UP000240925">
    <property type="component" value="Unassembled WGS sequence"/>
</dbReference>
<dbReference type="InterPro" id="IPR032816">
    <property type="entry name" value="VTT_dom"/>
</dbReference>
<evidence type="ECO:0000256" key="3">
    <source>
        <dbReference type="ARBA" id="ARBA00022692"/>
    </source>
</evidence>
<evidence type="ECO:0000256" key="2">
    <source>
        <dbReference type="ARBA" id="ARBA00022475"/>
    </source>
</evidence>
<keyword evidence="5 6" id="KW-0472">Membrane</keyword>
<dbReference type="PANTHER" id="PTHR42709:SF6">
    <property type="entry name" value="UNDECAPRENYL PHOSPHATE TRANSPORTER A"/>
    <property type="match status" value="1"/>
</dbReference>
<evidence type="ECO:0000256" key="1">
    <source>
        <dbReference type="ARBA" id="ARBA00004651"/>
    </source>
</evidence>
<dbReference type="GO" id="GO:0005886">
    <property type="term" value="C:plasma membrane"/>
    <property type="evidence" value="ECO:0007669"/>
    <property type="project" value="UniProtKB-SubCell"/>
</dbReference>
<comment type="caution">
    <text evidence="8">The sequence shown here is derived from an EMBL/GenBank/DDBJ whole genome shotgun (WGS) entry which is preliminary data.</text>
</comment>
<organism evidence="8 9">
    <name type="scientific">Candidatus Marsarchaeota G2 archaeon ECH_B_SAG-E12</name>
    <dbReference type="NCBI Taxonomy" id="1978164"/>
    <lineage>
        <taxon>Archaea</taxon>
        <taxon>Candidatus Marsarchaeota</taxon>
        <taxon>Candidatus Marsarchaeota group 2</taxon>
    </lineage>
</organism>
<evidence type="ECO:0000313" key="8">
    <source>
        <dbReference type="EMBL" id="PSO03672.1"/>
    </source>
</evidence>
<proteinExistence type="predicted"/>
<protein>
    <recommendedName>
        <fullName evidence="7">VTT domain-containing protein</fullName>
    </recommendedName>
</protein>
<evidence type="ECO:0000256" key="5">
    <source>
        <dbReference type="ARBA" id="ARBA00023136"/>
    </source>
</evidence>
<gene>
    <name evidence="8" type="ORF">B9Q10_00150</name>
</gene>
<feature type="transmembrane region" description="Helical" evidence="6">
    <location>
        <begin position="97"/>
        <end position="119"/>
    </location>
</feature>
<feature type="domain" description="VTT" evidence="7">
    <location>
        <begin position="77"/>
        <end position="204"/>
    </location>
</feature>
<feature type="transmembrane region" description="Helical" evidence="6">
    <location>
        <begin position="12"/>
        <end position="32"/>
    </location>
</feature>
<accession>A0A2R6BYF6</accession>
<comment type="subcellular location">
    <subcellularLocation>
        <location evidence="1">Cell membrane</location>
        <topology evidence="1">Multi-pass membrane protein</topology>
    </subcellularLocation>
</comment>
<dbReference type="PANTHER" id="PTHR42709">
    <property type="entry name" value="ALKALINE PHOSPHATASE LIKE PROTEIN"/>
    <property type="match status" value="1"/>
</dbReference>
<dbReference type="Pfam" id="PF09335">
    <property type="entry name" value="VTT_dom"/>
    <property type="match status" value="1"/>
</dbReference>
<keyword evidence="2" id="KW-1003">Cell membrane</keyword>
<feature type="transmembrane region" description="Helical" evidence="6">
    <location>
        <begin position="223"/>
        <end position="241"/>
    </location>
</feature>